<evidence type="ECO:0000259" key="6">
    <source>
        <dbReference type="Pfam" id="PF14759"/>
    </source>
</evidence>
<evidence type="ECO:0000256" key="4">
    <source>
        <dbReference type="ARBA" id="ARBA00023002"/>
    </source>
</evidence>
<evidence type="ECO:0000259" key="5">
    <source>
        <dbReference type="Pfam" id="PF07992"/>
    </source>
</evidence>
<dbReference type="GO" id="GO:0016651">
    <property type="term" value="F:oxidoreductase activity, acting on NAD(P)H"/>
    <property type="evidence" value="ECO:0007669"/>
    <property type="project" value="TreeGrafter"/>
</dbReference>
<keyword evidence="4" id="KW-0560">Oxidoreductase</keyword>
<name>A0A2P7R1K0_9GAMM</name>
<dbReference type="EMBL" id="PXYG01000007">
    <property type="protein sequence ID" value="PSJ44087.1"/>
    <property type="molecule type" value="Genomic_DNA"/>
</dbReference>
<protein>
    <submittedName>
        <fullName evidence="7">FAD-dependent oxidoreductase</fullName>
    </submittedName>
</protein>
<keyword evidence="8" id="KW-1185">Reference proteome</keyword>
<feature type="domain" description="FAD/NAD(P)-binding" evidence="5">
    <location>
        <begin position="5"/>
        <end position="300"/>
    </location>
</feature>
<dbReference type="GO" id="GO:0005737">
    <property type="term" value="C:cytoplasm"/>
    <property type="evidence" value="ECO:0007669"/>
    <property type="project" value="TreeGrafter"/>
</dbReference>
<dbReference type="PRINTS" id="PR00411">
    <property type="entry name" value="PNDRDTASEI"/>
</dbReference>
<sequence length="406" mass="43989">MSLSHIVIIGAGQAGANAILELRAHGYEGNLTLIGDEPHLPYERPPLSKEVILTPGSARVEILSAEKLEALKVTVITGNGAERIDPEAHLIELENGETIGYDKLLIATGGAPRRLPMLDRLEKQVYTLRNLEDARKLVTVFTAEKRIVLVGGGVIGLELASSASAKGCRVTVLEQESMVMKRCAPAALGEYLVGRHRAQGIDIRLATGVTRAEWQGEEIHLSLQDDQTLVADAVVYGIGIVPNVQLATTAGLEVDGAILIDKHCQSSHPDIYAAGDVAARRNGADRPRRIETWENANNQAAIFARHVLALEPPAARAPWFWTDQLGINVQFVGDMAAAQWHVRGDMAGPDTNSAFSLLGVSDGTVVAGITVNQPREMRNLKKMVDNRVCFQPETHLDTSRDLRKIV</sequence>
<evidence type="ECO:0000256" key="1">
    <source>
        <dbReference type="ARBA" id="ARBA00001974"/>
    </source>
</evidence>
<dbReference type="InterPro" id="IPR053382">
    <property type="entry name" value="Ring-hydroxylating_dioxygenase"/>
</dbReference>
<dbReference type="PRINTS" id="PR00368">
    <property type="entry name" value="FADPNR"/>
</dbReference>
<comment type="caution">
    <text evidence="7">The sequence shown here is derived from an EMBL/GenBank/DDBJ whole genome shotgun (WGS) entry which is preliminary data.</text>
</comment>
<dbReference type="SUPFAM" id="SSF55424">
    <property type="entry name" value="FAD/NAD-linked reductases, dimerisation (C-terminal) domain"/>
    <property type="match status" value="1"/>
</dbReference>
<dbReference type="Pfam" id="PF07992">
    <property type="entry name" value="Pyr_redox_2"/>
    <property type="match status" value="1"/>
</dbReference>
<dbReference type="Gene3D" id="3.30.390.30">
    <property type="match status" value="1"/>
</dbReference>
<accession>A0A2P7R1K0</accession>
<dbReference type="Pfam" id="PF14759">
    <property type="entry name" value="Reductase_C"/>
    <property type="match status" value="1"/>
</dbReference>
<dbReference type="SUPFAM" id="SSF51905">
    <property type="entry name" value="FAD/NAD(P)-binding domain"/>
    <property type="match status" value="2"/>
</dbReference>
<dbReference type="InterPro" id="IPR028202">
    <property type="entry name" value="Reductase_C"/>
</dbReference>
<comment type="cofactor">
    <cofactor evidence="1">
        <name>FAD</name>
        <dbReference type="ChEBI" id="CHEBI:57692"/>
    </cofactor>
</comment>
<dbReference type="PANTHER" id="PTHR43557">
    <property type="entry name" value="APOPTOSIS-INDUCING FACTOR 1"/>
    <property type="match status" value="1"/>
</dbReference>
<gene>
    <name evidence="7" type="ORF">C7H85_15170</name>
</gene>
<dbReference type="AlphaFoldDB" id="A0A2P7R1K0"/>
<proteinExistence type="predicted"/>
<dbReference type="InterPro" id="IPR050446">
    <property type="entry name" value="FAD-oxidoreductase/Apoptosis"/>
</dbReference>
<dbReference type="Proteomes" id="UP000240243">
    <property type="component" value="Unassembled WGS sequence"/>
</dbReference>
<reference evidence="7 8" key="1">
    <citation type="submission" date="2018-03" db="EMBL/GenBank/DDBJ databases">
        <title>The draft genome of Zobellella sp. 59N8.</title>
        <authorList>
            <person name="Liu L."/>
            <person name="Li L."/>
            <person name="Zhang X."/>
            <person name="Liang L."/>
            <person name="Wang T."/>
        </authorList>
    </citation>
    <scope>NUCLEOTIDE SEQUENCE [LARGE SCALE GENOMIC DNA]</scope>
    <source>
        <strain evidence="7 8">59N8</strain>
    </source>
</reference>
<keyword evidence="2" id="KW-0285">Flavoprotein</keyword>
<organism evidence="7 8">
    <name type="scientific">Zobellella endophytica</name>
    <dbReference type="NCBI Taxonomy" id="2116700"/>
    <lineage>
        <taxon>Bacteria</taxon>
        <taxon>Pseudomonadati</taxon>
        <taxon>Pseudomonadota</taxon>
        <taxon>Gammaproteobacteria</taxon>
        <taxon>Aeromonadales</taxon>
        <taxon>Aeromonadaceae</taxon>
        <taxon>Zobellella</taxon>
    </lineage>
</organism>
<feature type="domain" description="Reductase C-terminal" evidence="6">
    <location>
        <begin position="319"/>
        <end position="405"/>
    </location>
</feature>
<dbReference type="PANTHER" id="PTHR43557:SF2">
    <property type="entry name" value="RIESKE DOMAIN-CONTAINING PROTEIN-RELATED"/>
    <property type="match status" value="1"/>
</dbReference>
<dbReference type="InterPro" id="IPR016156">
    <property type="entry name" value="FAD/NAD-linked_Rdtase_dimer_sf"/>
</dbReference>
<evidence type="ECO:0000313" key="8">
    <source>
        <dbReference type="Proteomes" id="UP000240243"/>
    </source>
</evidence>
<evidence type="ECO:0000313" key="7">
    <source>
        <dbReference type="EMBL" id="PSJ44087.1"/>
    </source>
</evidence>
<evidence type="ECO:0000256" key="3">
    <source>
        <dbReference type="ARBA" id="ARBA00022827"/>
    </source>
</evidence>
<dbReference type="InterPro" id="IPR023753">
    <property type="entry name" value="FAD/NAD-binding_dom"/>
</dbReference>
<evidence type="ECO:0000256" key="2">
    <source>
        <dbReference type="ARBA" id="ARBA00022630"/>
    </source>
</evidence>
<dbReference type="NCBIfam" id="NF042949">
    <property type="entry name" value="3PPDioc_HcaD"/>
    <property type="match status" value="1"/>
</dbReference>
<dbReference type="InterPro" id="IPR036188">
    <property type="entry name" value="FAD/NAD-bd_sf"/>
</dbReference>
<keyword evidence="3" id="KW-0274">FAD</keyword>
<dbReference type="Gene3D" id="3.50.50.60">
    <property type="entry name" value="FAD/NAD(P)-binding domain"/>
    <property type="match status" value="2"/>
</dbReference>
<dbReference type="RefSeq" id="WP_106730539.1">
    <property type="nucleotide sequence ID" value="NZ_PXYG01000007.1"/>
</dbReference>
<dbReference type="OrthoDB" id="9800167at2"/>